<name>A0A448ZEN2_9STRA</name>
<reference evidence="3 4" key="1">
    <citation type="submission" date="2019-01" db="EMBL/GenBank/DDBJ databases">
        <authorList>
            <person name="Ferrante I. M."/>
        </authorList>
    </citation>
    <scope>NUCLEOTIDE SEQUENCE [LARGE SCALE GENOMIC DNA]</scope>
    <source>
        <strain evidence="3 4">B856</strain>
    </source>
</reference>
<dbReference type="AlphaFoldDB" id="A0A448ZEN2"/>
<evidence type="ECO:0000313" key="3">
    <source>
        <dbReference type="EMBL" id="VEU40431.1"/>
    </source>
</evidence>
<dbReference type="Pfam" id="PF01370">
    <property type="entry name" value="Epimerase"/>
    <property type="match status" value="1"/>
</dbReference>
<accession>A0A448ZEN2</accession>
<protein>
    <recommendedName>
        <fullName evidence="2">NAD-dependent epimerase/dehydratase domain-containing protein</fullName>
    </recommendedName>
</protein>
<proteinExistence type="inferred from homology"/>
<dbReference type="Proteomes" id="UP000291116">
    <property type="component" value="Unassembled WGS sequence"/>
</dbReference>
<dbReference type="InterPro" id="IPR001509">
    <property type="entry name" value="Epimerase_deHydtase"/>
</dbReference>
<dbReference type="Gene3D" id="3.40.50.720">
    <property type="entry name" value="NAD(P)-binding Rossmann-like Domain"/>
    <property type="match status" value="1"/>
</dbReference>
<evidence type="ECO:0000256" key="1">
    <source>
        <dbReference type="ARBA" id="ARBA00007637"/>
    </source>
</evidence>
<comment type="similarity">
    <text evidence="1">Belongs to the NAD(P)-dependent epimerase/dehydratase family.</text>
</comment>
<organism evidence="3 4">
    <name type="scientific">Pseudo-nitzschia multistriata</name>
    <dbReference type="NCBI Taxonomy" id="183589"/>
    <lineage>
        <taxon>Eukaryota</taxon>
        <taxon>Sar</taxon>
        <taxon>Stramenopiles</taxon>
        <taxon>Ochrophyta</taxon>
        <taxon>Bacillariophyta</taxon>
        <taxon>Bacillariophyceae</taxon>
        <taxon>Bacillariophycidae</taxon>
        <taxon>Bacillariales</taxon>
        <taxon>Bacillariaceae</taxon>
        <taxon>Pseudo-nitzschia</taxon>
    </lineage>
</organism>
<keyword evidence="4" id="KW-1185">Reference proteome</keyword>
<feature type="domain" description="NAD-dependent epimerase/dehydratase" evidence="2">
    <location>
        <begin position="21"/>
        <end position="272"/>
    </location>
</feature>
<dbReference type="InterPro" id="IPR036291">
    <property type="entry name" value="NAD(P)-bd_dom_sf"/>
</dbReference>
<sequence length="601" mass="65714">MCNPTTPTTAVAYSEEYCKSILVTGGVGFVGSHIAEGLLRLGLRVVVYDIFNSETTITAEKRENAEILRRTAEEFGGDGGASLEIVHGDIRDRERLMETIAQHGITACFHVGGMVDDRRSVFHPEEYIDVNIRGTATLLDCLGKSGVKKVVQASTRSVFGQREDSEVLLTESADRRPVNPYGASKVGADAMAHCYSHLHHMDVTLVRIFATYGPRGRPDMIPRILIENIVNDVPVRKFGNGTATRTWIYISDIVSAFLSAFRHPSSGFAEFNTGAPKTTTLNELISTAEKVVGKKAIIEPCEVPPGDAHIVGHPSIMSSPSSSSSTCHGRLAYGVRRLRPGAEPSFQKDFEAWLATHNESRLAAALAFPDPSDAHLLHLLVWDDNTTEEGADDVLLGPESDAFEEEDADGVLHVYGSGSATGGASNSTSTNRKLPPVHMQTPLAGYMRRRLRTTAASKDTGSLLLIGVFKRAIHSGKRDDLAQAFQRVCDIWYKTVPGILAAMVFPDPTDTGFVHDIRIFDDKASYDAHVDKSNPELTRAMEEWFSHYDTSIPHKGIMVAEDTSDPAMHTSSIKKRPVKVDFNVFHYGQGGCMGRCLHVTF</sequence>
<dbReference type="PANTHER" id="PTHR43000">
    <property type="entry name" value="DTDP-D-GLUCOSE 4,6-DEHYDRATASE-RELATED"/>
    <property type="match status" value="1"/>
</dbReference>
<evidence type="ECO:0000259" key="2">
    <source>
        <dbReference type="Pfam" id="PF01370"/>
    </source>
</evidence>
<dbReference type="SUPFAM" id="SSF51735">
    <property type="entry name" value="NAD(P)-binding Rossmann-fold domains"/>
    <property type="match status" value="1"/>
</dbReference>
<evidence type="ECO:0000313" key="4">
    <source>
        <dbReference type="Proteomes" id="UP000291116"/>
    </source>
</evidence>
<dbReference type="OrthoDB" id="16464at2759"/>
<gene>
    <name evidence="3" type="ORF">PSNMU_V1.4_AUG-EV-PASAV3_0073310</name>
</gene>
<dbReference type="EMBL" id="CAACVS010000280">
    <property type="protein sequence ID" value="VEU40431.1"/>
    <property type="molecule type" value="Genomic_DNA"/>
</dbReference>